<protein>
    <submittedName>
        <fullName evidence="1">DUF1758 domain-containing protein</fullName>
    </submittedName>
</protein>
<dbReference type="AlphaFoldDB" id="A0A8X6NFY3"/>
<accession>A0A8X6NFY3</accession>
<proteinExistence type="predicted"/>
<gene>
    <name evidence="1" type="primary">AVEN_179365_1</name>
    <name evidence="1" type="ORF">NPIL_470021</name>
</gene>
<evidence type="ECO:0000313" key="1">
    <source>
        <dbReference type="EMBL" id="GFT12476.1"/>
    </source>
</evidence>
<comment type="caution">
    <text evidence="1">The sequence shown here is derived from an EMBL/GenBank/DDBJ whole genome shotgun (WGS) entry which is preliminary data.</text>
</comment>
<dbReference type="OrthoDB" id="6435005at2759"/>
<reference evidence="1" key="1">
    <citation type="submission" date="2020-08" db="EMBL/GenBank/DDBJ databases">
        <title>Multicomponent nature underlies the extraordinary mechanical properties of spider dragline silk.</title>
        <authorList>
            <person name="Kono N."/>
            <person name="Nakamura H."/>
            <person name="Mori M."/>
            <person name="Yoshida Y."/>
            <person name="Ohtoshi R."/>
            <person name="Malay A.D."/>
            <person name="Moran D.A.P."/>
            <person name="Tomita M."/>
            <person name="Numata K."/>
            <person name="Arakawa K."/>
        </authorList>
    </citation>
    <scope>NUCLEOTIDE SEQUENCE</scope>
</reference>
<name>A0A8X6NFY3_NEPPI</name>
<keyword evidence="2" id="KW-1185">Reference proteome</keyword>
<evidence type="ECO:0000313" key="2">
    <source>
        <dbReference type="Proteomes" id="UP000887013"/>
    </source>
</evidence>
<dbReference type="EMBL" id="BMAW01104111">
    <property type="protein sequence ID" value="GFT12476.1"/>
    <property type="molecule type" value="Genomic_DNA"/>
</dbReference>
<organism evidence="1 2">
    <name type="scientific">Nephila pilipes</name>
    <name type="common">Giant wood spider</name>
    <name type="synonym">Nephila maculata</name>
    <dbReference type="NCBI Taxonomy" id="299642"/>
    <lineage>
        <taxon>Eukaryota</taxon>
        <taxon>Metazoa</taxon>
        <taxon>Ecdysozoa</taxon>
        <taxon>Arthropoda</taxon>
        <taxon>Chelicerata</taxon>
        <taxon>Arachnida</taxon>
        <taxon>Araneae</taxon>
        <taxon>Araneomorphae</taxon>
        <taxon>Entelegynae</taxon>
        <taxon>Araneoidea</taxon>
        <taxon>Nephilidae</taxon>
        <taxon>Nephila</taxon>
    </lineage>
</organism>
<sequence length="98" mass="11599">MKAIFSKLALEYNRNHEEKQSQIRGLMVYLRDEIQSGERAEVLTKRNRDDSQIKDQYSEIYYKEQIQHTRKHHSRFPPSNNNMLAGRASANELLTVAY</sequence>
<dbReference type="Proteomes" id="UP000887013">
    <property type="component" value="Unassembled WGS sequence"/>
</dbReference>